<comment type="caution">
    <text evidence="1">The sequence shown here is derived from an EMBL/GenBank/DDBJ whole genome shotgun (WGS) entry which is preliminary data.</text>
</comment>
<accession>A0ABT5NS52</accession>
<dbReference type="EMBL" id="JAMDGY010000024">
    <property type="protein sequence ID" value="MDD0991003.1"/>
    <property type="molecule type" value="Genomic_DNA"/>
</dbReference>
<name>A0ABT5NS52_9PSED</name>
<evidence type="ECO:0000313" key="2">
    <source>
        <dbReference type="Proteomes" id="UP001148203"/>
    </source>
</evidence>
<dbReference type="InterPro" id="IPR025320">
    <property type="entry name" value="DUF4225"/>
</dbReference>
<organism evidence="1 2">
    <name type="scientific">Pseudomonas fontis</name>
    <dbReference type="NCBI Taxonomy" id="2942633"/>
    <lineage>
        <taxon>Bacteria</taxon>
        <taxon>Pseudomonadati</taxon>
        <taxon>Pseudomonadota</taxon>
        <taxon>Gammaproteobacteria</taxon>
        <taxon>Pseudomonadales</taxon>
        <taxon>Pseudomonadaceae</taxon>
        <taxon>Pseudomonas</taxon>
    </lineage>
</organism>
<dbReference type="Proteomes" id="UP001148203">
    <property type="component" value="Unassembled WGS sequence"/>
</dbReference>
<keyword evidence="2" id="KW-1185">Reference proteome</keyword>
<dbReference type="Pfam" id="PF13988">
    <property type="entry name" value="DUF4225"/>
    <property type="match status" value="1"/>
</dbReference>
<protein>
    <submittedName>
        <fullName evidence="1">DUF4225 domain-containing protein</fullName>
    </submittedName>
</protein>
<evidence type="ECO:0000313" key="1">
    <source>
        <dbReference type="EMBL" id="MDD0991003.1"/>
    </source>
</evidence>
<reference evidence="1 2" key="1">
    <citation type="submission" date="2022-05" db="EMBL/GenBank/DDBJ databases">
        <title>Novel Pseudomonas spp. Isolated from a Rainbow Trout Aquaculture Facility.</title>
        <authorList>
            <person name="Testerman T."/>
            <person name="Graf J."/>
        </authorList>
    </citation>
    <scope>NUCLEOTIDE SEQUENCE [LARGE SCALE GENOMIC DNA]</scope>
    <source>
        <strain evidence="1 2">ID681</strain>
    </source>
</reference>
<proteinExistence type="predicted"/>
<dbReference type="RefSeq" id="WP_273910022.1">
    <property type="nucleotide sequence ID" value="NZ_JAMDGX010000020.1"/>
</dbReference>
<sequence>MKRPSPYKLDNHDYWVVCQAASDLTKQACTLSGRHIQDGMLRMQFNRELAYYAKSLVDAVATGKKTPDEALLAMKREHWSLLDQGLKITKQGAGVVAGVFQITSGATICYASGGFLCAFPGVPLIAHGTNNVYENGRDLWEGRSGTEGPLRKGYQAAAKALGRPSRDGNIAYAVTDIGLSIHGMVRMVMKPGVWRLFRYVASDYVRAYKTMSATAILFDAVTGAITGEQIHAELKK</sequence>
<gene>
    <name evidence="1" type="ORF">M5G11_10685</name>
</gene>